<dbReference type="AlphaFoldDB" id="A0A0P9LK81"/>
<accession>A0A0P9LK81</accession>
<evidence type="ECO:0000313" key="5">
    <source>
        <dbReference type="Proteomes" id="UP000271468"/>
    </source>
</evidence>
<dbReference type="PANTHER" id="PTHR32089:SF120">
    <property type="entry name" value="METHYL-ACCEPTING CHEMOTAXIS PROTEIN TLPQ"/>
    <property type="match status" value="1"/>
</dbReference>
<comment type="caution">
    <text evidence="4">The sequence shown here is derived from an EMBL/GenBank/DDBJ whole genome shotgun (WGS) entry which is preliminary data.</text>
</comment>
<comment type="similarity">
    <text evidence="2">Belongs to the methyl-accepting chemotaxis (MCP) protein family.</text>
</comment>
<evidence type="ECO:0000256" key="1">
    <source>
        <dbReference type="ARBA" id="ARBA00022500"/>
    </source>
</evidence>
<dbReference type="Gene3D" id="6.10.340.10">
    <property type="match status" value="1"/>
</dbReference>
<dbReference type="CDD" id="cd06225">
    <property type="entry name" value="HAMP"/>
    <property type="match status" value="1"/>
</dbReference>
<sequence>MVEDIQIALLHARLESARMLASSIVDPISASLKLAEDIAAGDLTRQLQITGKDEAWCLMNSLNTLSNNLRDTIQQISGASAQQAHVARDVGRSLISIRNLAAQSSEGTRQTLEASNELAELAVNLNDLVLRFKT</sequence>
<dbReference type="SMR" id="A0A0P9LK81"/>
<dbReference type="GO" id="GO:0016020">
    <property type="term" value="C:membrane"/>
    <property type="evidence" value="ECO:0007669"/>
    <property type="project" value="InterPro"/>
</dbReference>
<protein>
    <recommendedName>
        <fullName evidence="3">HAMP domain-containing protein</fullName>
    </recommendedName>
</protein>
<dbReference type="PROSITE" id="PS50885">
    <property type="entry name" value="HAMP"/>
    <property type="match status" value="1"/>
</dbReference>
<proteinExistence type="inferred from homology"/>
<dbReference type="GO" id="GO:0007165">
    <property type="term" value="P:signal transduction"/>
    <property type="evidence" value="ECO:0007669"/>
    <property type="project" value="InterPro"/>
</dbReference>
<dbReference type="Pfam" id="PF00672">
    <property type="entry name" value="HAMP"/>
    <property type="match status" value="1"/>
</dbReference>
<dbReference type="EMBL" id="RBOV01000203">
    <property type="protein sequence ID" value="RMN11169.1"/>
    <property type="molecule type" value="Genomic_DNA"/>
</dbReference>
<dbReference type="InterPro" id="IPR003660">
    <property type="entry name" value="HAMP_dom"/>
</dbReference>
<keyword evidence="1" id="KW-0145">Chemotaxis</keyword>
<dbReference type="SUPFAM" id="SSF58104">
    <property type="entry name" value="Methyl-accepting chemotaxis protein (MCP) signaling domain"/>
    <property type="match status" value="1"/>
</dbReference>
<reference evidence="4 5" key="1">
    <citation type="submission" date="2018-08" db="EMBL/GenBank/DDBJ databases">
        <title>Recombination of ecologically and evolutionarily significant loci maintains genetic cohesion in the Pseudomonas syringae species complex.</title>
        <authorList>
            <person name="Dillon M."/>
            <person name="Thakur S."/>
            <person name="Almeida R.N.D."/>
            <person name="Weir B.S."/>
            <person name="Guttman D.S."/>
        </authorList>
    </citation>
    <scope>NUCLEOTIDE SEQUENCE [LARGE SCALE GENOMIC DNA]</scope>
    <source>
        <strain evidence="4 5">ICMP 12341</strain>
    </source>
</reference>
<gene>
    <name evidence="4" type="ORF">ALQ65_102252</name>
</gene>
<feature type="domain" description="HAMP" evidence="3">
    <location>
        <begin position="22"/>
        <end position="74"/>
    </location>
</feature>
<name>A0A0P9LK81_9PSED</name>
<evidence type="ECO:0000256" key="2">
    <source>
        <dbReference type="ARBA" id="ARBA00029447"/>
    </source>
</evidence>
<organism evidence="4 5">
    <name type="scientific">Pseudomonas syringae pv. coriandricola</name>
    <dbReference type="NCBI Taxonomy" id="264453"/>
    <lineage>
        <taxon>Bacteria</taxon>
        <taxon>Pseudomonadati</taxon>
        <taxon>Pseudomonadota</taxon>
        <taxon>Gammaproteobacteria</taxon>
        <taxon>Pseudomonadales</taxon>
        <taxon>Pseudomonadaceae</taxon>
        <taxon>Pseudomonas</taxon>
    </lineage>
</organism>
<dbReference type="GO" id="GO:0006935">
    <property type="term" value="P:chemotaxis"/>
    <property type="evidence" value="ECO:0007669"/>
    <property type="project" value="UniProtKB-KW"/>
</dbReference>
<evidence type="ECO:0000259" key="3">
    <source>
        <dbReference type="PROSITE" id="PS50885"/>
    </source>
</evidence>
<dbReference type="Gene3D" id="1.10.287.950">
    <property type="entry name" value="Methyl-accepting chemotaxis protein"/>
    <property type="match status" value="1"/>
</dbReference>
<dbReference type="PANTHER" id="PTHR32089">
    <property type="entry name" value="METHYL-ACCEPTING CHEMOTAXIS PROTEIN MCPB"/>
    <property type="match status" value="1"/>
</dbReference>
<evidence type="ECO:0000313" key="4">
    <source>
        <dbReference type="EMBL" id="RMN11169.1"/>
    </source>
</evidence>
<dbReference type="Proteomes" id="UP000271468">
    <property type="component" value="Unassembled WGS sequence"/>
</dbReference>